<evidence type="ECO:0000259" key="3">
    <source>
        <dbReference type="Pfam" id="PF01467"/>
    </source>
</evidence>
<dbReference type="GO" id="GO:0016779">
    <property type="term" value="F:nucleotidyltransferase activity"/>
    <property type="evidence" value="ECO:0007669"/>
    <property type="project" value="UniProtKB-KW"/>
</dbReference>
<dbReference type="InterPro" id="IPR050385">
    <property type="entry name" value="Archaeal_FAD_synthase"/>
</dbReference>
<dbReference type="InterPro" id="IPR014729">
    <property type="entry name" value="Rossmann-like_a/b/a_fold"/>
</dbReference>
<evidence type="ECO:0000256" key="1">
    <source>
        <dbReference type="ARBA" id="ARBA00022679"/>
    </source>
</evidence>
<dbReference type="RefSeq" id="WP_261298944.1">
    <property type="nucleotide sequence ID" value="NZ_JAMTCD010000015.1"/>
</dbReference>
<comment type="caution">
    <text evidence="4">The sequence shown here is derived from an EMBL/GenBank/DDBJ whole genome shotgun (WGS) entry which is preliminary data.</text>
</comment>
<dbReference type="EMBL" id="JAMTCD010000015">
    <property type="protein sequence ID" value="MCT7942583.1"/>
    <property type="molecule type" value="Genomic_DNA"/>
</dbReference>
<proteinExistence type="predicted"/>
<dbReference type="SUPFAM" id="SSF52374">
    <property type="entry name" value="Nucleotidylyl transferase"/>
    <property type="match status" value="1"/>
</dbReference>
<gene>
    <name evidence="4" type="ORF">NE535_12350</name>
</gene>
<evidence type="ECO:0000313" key="5">
    <source>
        <dbReference type="Proteomes" id="UP001155546"/>
    </source>
</evidence>
<organism evidence="4 5">
    <name type="scientific">Shewanella holmiensis</name>
    <dbReference type="NCBI Taxonomy" id="2952222"/>
    <lineage>
        <taxon>Bacteria</taxon>
        <taxon>Pseudomonadati</taxon>
        <taxon>Pseudomonadota</taxon>
        <taxon>Gammaproteobacteria</taxon>
        <taxon>Alteromonadales</taxon>
        <taxon>Shewanellaceae</taxon>
        <taxon>Shewanella</taxon>
    </lineage>
</organism>
<dbReference type="InterPro" id="IPR004821">
    <property type="entry name" value="Cyt_trans-like"/>
</dbReference>
<dbReference type="NCBIfam" id="TIGR00125">
    <property type="entry name" value="cyt_tran_rel"/>
    <property type="match status" value="1"/>
</dbReference>
<dbReference type="Pfam" id="PF01467">
    <property type="entry name" value="CTP_transf_like"/>
    <property type="match status" value="1"/>
</dbReference>
<accession>A0A9X2WNG7</accession>
<evidence type="ECO:0000256" key="2">
    <source>
        <dbReference type="ARBA" id="ARBA00022695"/>
    </source>
</evidence>
<dbReference type="Proteomes" id="UP001155546">
    <property type="component" value="Unassembled WGS sequence"/>
</dbReference>
<feature type="domain" description="Cytidyltransferase-like" evidence="3">
    <location>
        <begin position="5"/>
        <end position="124"/>
    </location>
</feature>
<protein>
    <submittedName>
        <fullName evidence="4">Adenylyltransferase/cytidyltransferase family protein</fullName>
    </submittedName>
</protein>
<dbReference type="Gene3D" id="3.40.50.620">
    <property type="entry name" value="HUPs"/>
    <property type="match status" value="1"/>
</dbReference>
<dbReference type="AlphaFoldDB" id="A0A9X2WNG7"/>
<keyword evidence="2 4" id="KW-0548">Nucleotidyltransferase</keyword>
<sequence>MKTIITYGTFDLFHFGHVRLFKRLKSLGDRLIVGVSTDEFNALKGKAAFFNYQQRIEIVEACKYVDMVIAETDWRQKRTDIIRLNADVFAIGDDWAGKFDDLNDICNVLYLERTQQISTTDIKNNLANTRAAILSPQTV</sequence>
<dbReference type="PANTHER" id="PTHR43793">
    <property type="entry name" value="FAD SYNTHASE"/>
    <property type="match status" value="1"/>
</dbReference>
<keyword evidence="1" id="KW-0808">Transferase</keyword>
<name>A0A9X2WNG7_9GAMM</name>
<dbReference type="PANTHER" id="PTHR43793:SF1">
    <property type="entry name" value="FAD SYNTHASE"/>
    <property type="match status" value="1"/>
</dbReference>
<keyword evidence="5" id="KW-1185">Reference proteome</keyword>
<reference evidence="4" key="1">
    <citation type="journal article" date="2023" name="Int. J. Syst. Evol. Microbiol.">
        <title>&lt;i&gt;Shewanella septentrionalis&lt;/i&gt; sp. nov. and &lt;i&gt;Shewanella holmiensis&lt;/i&gt; sp. nov., isolated from Baltic Sea water and sediments.</title>
        <authorList>
            <person name="Martin-Rodriguez A.J."/>
            <person name="Thorell K."/>
            <person name="Joffre E."/>
            <person name="Jensie-Markopoulos S."/>
            <person name="Moore E.R.B."/>
            <person name="Sjoling A."/>
        </authorList>
    </citation>
    <scope>NUCLEOTIDE SEQUENCE</scope>
    <source>
        <strain evidence="4">SP1S2-7</strain>
    </source>
</reference>
<evidence type="ECO:0000313" key="4">
    <source>
        <dbReference type="EMBL" id="MCT7942583.1"/>
    </source>
</evidence>